<evidence type="ECO:0000259" key="1">
    <source>
        <dbReference type="PROSITE" id="PS50144"/>
    </source>
</evidence>
<dbReference type="PROSITE" id="PS50144">
    <property type="entry name" value="MATH"/>
    <property type="match status" value="1"/>
</dbReference>
<keyword evidence="3" id="KW-1185">Reference proteome</keyword>
<dbReference type="Gramene" id="TVU31455">
    <property type="protein sequence ID" value="TVU31455"/>
    <property type="gene ID" value="EJB05_23139"/>
</dbReference>
<feature type="non-terminal residue" evidence="2">
    <location>
        <position position="1"/>
    </location>
</feature>
<evidence type="ECO:0000313" key="3">
    <source>
        <dbReference type="Proteomes" id="UP000324897"/>
    </source>
</evidence>
<name>A0A5J9V681_9POAL</name>
<dbReference type="OrthoDB" id="662532at2759"/>
<sequence>MGFRSNVERYPRHFQTYRIHSVQGKDTWTYGKMPAGSDSVVARDGGGSGSTSIVTTETATGWHVLKVEGYSKLGKLGVGKCRRSGTFSVGGHAWSIIYYLDGHDKESADWIAVGVTVSHPAGDSNIRAQVKLSILDKDGEPVNHQNPYDFPF</sequence>
<dbReference type="PANTHER" id="PTHR26379:SF483">
    <property type="entry name" value="OS11G0619800 PROTEIN"/>
    <property type="match status" value="1"/>
</dbReference>
<dbReference type="EMBL" id="RWGY01000011">
    <property type="protein sequence ID" value="TVU31455.1"/>
    <property type="molecule type" value="Genomic_DNA"/>
</dbReference>
<dbReference type="Pfam" id="PF22486">
    <property type="entry name" value="MATH_2"/>
    <property type="match status" value="1"/>
</dbReference>
<dbReference type="InterPro" id="IPR008974">
    <property type="entry name" value="TRAF-like"/>
</dbReference>
<dbReference type="Proteomes" id="UP000324897">
    <property type="component" value="Chromosome 1"/>
</dbReference>
<dbReference type="SUPFAM" id="SSF49599">
    <property type="entry name" value="TRAF domain-like"/>
    <property type="match status" value="1"/>
</dbReference>
<dbReference type="AlphaFoldDB" id="A0A5J9V681"/>
<accession>A0A5J9V681</accession>
<dbReference type="InterPro" id="IPR045005">
    <property type="entry name" value="BPM1-6"/>
</dbReference>
<dbReference type="Gene3D" id="2.60.210.10">
    <property type="entry name" value="Apoptosis, Tumor Necrosis Factor Receptor Associated Protein 2, Chain A"/>
    <property type="match status" value="1"/>
</dbReference>
<dbReference type="CDD" id="cd00121">
    <property type="entry name" value="MATH"/>
    <property type="match status" value="1"/>
</dbReference>
<feature type="domain" description="MATH" evidence="1">
    <location>
        <begin position="60"/>
        <end position="152"/>
    </location>
</feature>
<organism evidence="2 3">
    <name type="scientific">Eragrostis curvula</name>
    <name type="common">weeping love grass</name>
    <dbReference type="NCBI Taxonomy" id="38414"/>
    <lineage>
        <taxon>Eukaryota</taxon>
        <taxon>Viridiplantae</taxon>
        <taxon>Streptophyta</taxon>
        <taxon>Embryophyta</taxon>
        <taxon>Tracheophyta</taxon>
        <taxon>Spermatophyta</taxon>
        <taxon>Magnoliopsida</taxon>
        <taxon>Liliopsida</taxon>
        <taxon>Poales</taxon>
        <taxon>Poaceae</taxon>
        <taxon>PACMAD clade</taxon>
        <taxon>Chloridoideae</taxon>
        <taxon>Eragrostideae</taxon>
        <taxon>Eragrostidinae</taxon>
        <taxon>Eragrostis</taxon>
    </lineage>
</organism>
<dbReference type="PANTHER" id="PTHR26379">
    <property type="entry name" value="BTB/POZ AND MATH DOMAIN-CONTAINING PROTEIN 1"/>
    <property type="match status" value="1"/>
</dbReference>
<comment type="caution">
    <text evidence="2">The sequence shown here is derived from an EMBL/GenBank/DDBJ whole genome shotgun (WGS) entry which is preliminary data.</text>
</comment>
<evidence type="ECO:0000313" key="2">
    <source>
        <dbReference type="EMBL" id="TVU31455.1"/>
    </source>
</evidence>
<gene>
    <name evidence="2" type="ORF">EJB05_23139</name>
</gene>
<dbReference type="InterPro" id="IPR002083">
    <property type="entry name" value="MATH/TRAF_dom"/>
</dbReference>
<protein>
    <recommendedName>
        <fullName evidence="1">MATH domain-containing protein</fullName>
    </recommendedName>
</protein>
<dbReference type="GO" id="GO:0016567">
    <property type="term" value="P:protein ubiquitination"/>
    <property type="evidence" value="ECO:0007669"/>
    <property type="project" value="InterPro"/>
</dbReference>
<reference evidence="2 3" key="1">
    <citation type="journal article" date="2019" name="Sci. Rep.">
        <title>A high-quality genome of Eragrostis curvula grass provides insights into Poaceae evolution and supports new strategies to enhance forage quality.</title>
        <authorList>
            <person name="Carballo J."/>
            <person name="Santos B.A.C.M."/>
            <person name="Zappacosta D."/>
            <person name="Garbus I."/>
            <person name="Selva J.P."/>
            <person name="Gallo C.A."/>
            <person name="Diaz A."/>
            <person name="Albertini E."/>
            <person name="Caccamo M."/>
            <person name="Echenique V."/>
        </authorList>
    </citation>
    <scope>NUCLEOTIDE SEQUENCE [LARGE SCALE GENOMIC DNA]</scope>
    <source>
        <strain evidence="3">cv. Victoria</strain>
        <tissue evidence="2">Leaf</tissue>
    </source>
</reference>
<proteinExistence type="predicted"/>